<accession>A0A4D7CA66</accession>
<organism evidence="2 3">
    <name type="scientific">Hankyongella ginsenosidimutans</name>
    <dbReference type="NCBI Taxonomy" id="1763828"/>
    <lineage>
        <taxon>Bacteria</taxon>
        <taxon>Pseudomonadati</taxon>
        <taxon>Pseudomonadota</taxon>
        <taxon>Alphaproteobacteria</taxon>
        <taxon>Sphingomonadales</taxon>
        <taxon>Sphingomonadaceae</taxon>
        <taxon>Hankyongella</taxon>
    </lineage>
</organism>
<dbReference type="EMBL" id="CP039704">
    <property type="protein sequence ID" value="QCI80123.1"/>
    <property type="molecule type" value="Genomic_DNA"/>
</dbReference>
<dbReference type="RefSeq" id="WP_222872982.1">
    <property type="nucleotide sequence ID" value="NZ_CP039704.1"/>
</dbReference>
<protein>
    <recommendedName>
        <fullName evidence="4">TRAP transporter small permease subunit</fullName>
    </recommendedName>
</protein>
<keyword evidence="1" id="KW-0472">Membrane</keyword>
<evidence type="ECO:0000313" key="2">
    <source>
        <dbReference type="EMBL" id="QCI80123.1"/>
    </source>
</evidence>
<name>A0A4D7CA66_9SPHN</name>
<keyword evidence="1" id="KW-1133">Transmembrane helix</keyword>
<dbReference type="Proteomes" id="UP000298714">
    <property type="component" value="Chromosome"/>
</dbReference>
<dbReference type="KEGG" id="hgn:E6W36_13235"/>
<evidence type="ECO:0000313" key="3">
    <source>
        <dbReference type="Proteomes" id="UP000298714"/>
    </source>
</evidence>
<reference evidence="3" key="1">
    <citation type="submission" date="2019-04" db="EMBL/GenBank/DDBJ databases">
        <title>Complete genome sequence of Sphingomonas sp. W1-2-3.</title>
        <authorList>
            <person name="Im W.T."/>
        </authorList>
    </citation>
    <scope>NUCLEOTIDE SEQUENCE [LARGE SCALE GENOMIC DNA]</scope>
    <source>
        <strain evidence="3">W1-2-3</strain>
    </source>
</reference>
<keyword evidence="3" id="KW-1185">Reference proteome</keyword>
<keyword evidence="1" id="KW-0812">Transmembrane</keyword>
<feature type="transmembrane region" description="Helical" evidence="1">
    <location>
        <begin position="57"/>
        <end position="80"/>
    </location>
</feature>
<gene>
    <name evidence="2" type="ORF">E6W36_13235</name>
</gene>
<feature type="transmembrane region" description="Helical" evidence="1">
    <location>
        <begin position="144"/>
        <end position="169"/>
    </location>
</feature>
<sequence length="171" mass="18556">MTQDGPGWREGLRTWCATLDGLNRRIGTLLAFLLLLLILLAAAITVARSIFGVASLPFRGTIVVVGAAVMLGGSGFALLMDEHLRVGVRYRNSTQREQARVSIVGYIAFVLPMLVMLLWTTGLAVVRGAYAMRGAWSNVPLTVLVNGVAFFAVLAVAVQAHSCFLRAWLRR</sequence>
<dbReference type="AlphaFoldDB" id="A0A4D7CA66"/>
<evidence type="ECO:0008006" key="4">
    <source>
        <dbReference type="Google" id="ProtNLM"/>
    </source>
</evidence>
<feature type="transmembrane region" description="Helical" evidence="1">
    <location>
        <begin position="29"/>
        <end position="51"/>
    </location>
</feature>
<evidence type="ECO:0000256" key="1">
    <source>
        <dbReference type="SAM" id="Phobius"/>
    </source>
</evidence>
<feature type="transmembrane region" description="Helical" evidence="1">
    <location>
        <begin position="101"/>
        <end position="124"/>
    </location>
</feature>
<proteinExistence type="predicted"/>